<dbReference type="OrthoDB" id="277931at2759"/>
<feature type="compositionally biased region" description="Low complexity" evidence="7">
    <location>
        <begin position="120"/>
        <end position="158"/>
    </location>
</feature>
<evidence type="ECO:0000256" key="7">
    <source>
        <dbReference type="SAM" id="MobiDB-lite"/>
    </source>
</evidence>
<evidence type="ECO:0000313" key="9">
    <source>
        <dbReference type="EMBL" id="KAJ2689836.1"/>
    </source>
</evidence>
<accession>A0A9W8GMC0</accession>
<keyword evidence="5 8" id="KW-0472">Membrane</keyword>
<feature type="transmembrane region" description="Helical" evidence="8">
    <location>
        <begin position="1215"/>
        <end position="1234"/>
    </location>
</feature>
<organism evidence="9 10">
    <name type="scientific">Coemansia spiralis</name>
    <dbReference type="NCBI Taxonomy" id="417178"/>
    <lineage>
        <taxon>Eukaryota</taxon>
        <taxon>Fungi</taxon>
        <taxon>Fungi incertae sedis</taxon>
        <taxon>Zoopagomycota</taxon>
        <taxon>Kickxellomycotina</taxon>
        <taxon>Kickxellomycetes</taxon>
        <taxon>Kickxellales</taxon>
        <taxon>Kickxellaceae</taxon>
        <taxon>Coemansia</taxon>
    </lineage>
</organism>
<comment type="caution">
    <text evidence="9">The sequence shown here is derived from an EMBL/GenBank/DDBJ whole genome shotgun (WGS) entry which is preliminary data.</text>
</comment>
<feature type="region of interest" description="Disordered" evidence="7">
    <location>
        <begin position="438"/>
        <end position="534"/>
    </location>
</feature>
<gene>
    <name evidence="9" type="ORF">IWW39_001181</name>
</gene>
<feature type="transmembrane region" description="Helical" evidence="8">
    <location>
        <begin position="1391"/>
        <end position="1415"/>
    </location>
</feature>
<sequence length="1702" mass="184352">MADGNVNRDNSLRLSMSANSNPTSRTKTARGSTSIPLRAREYEGFFPRHPARGHSETSMAVVVPDMPAPLSAAPASMAFKHDRRRDYFADSTTLEAAMGRSAPENSGIRYDIRQRSSAEPTTISPITAARAAPPTIQHIDSDAIAAAAATDRSSGGRASRSRKGSDRGGFRRGASSSGAAPTFRRTERISSANTKRHGDYGPDSRLPRFILDRLRSAEQGPTSTPNSSGSFGSDSGRTSITSNDSSMHSPRSTSSTSAMQNMLELEEAKLLKAERKSQRQAVDSVLSEEQKVAYVGLVYLLLVGIQDRLNVQYKESQSSTASFMNFSRRLMRKMYGHIRLSAEEQRMIELLPRHKIAVADMAMSLAAHGDTILVEADQDLAVVHAAGDDELIKALRSSAECRSSSDSTRQSRGLWPGAKNSRTKETASEIYTQYLALPTGGFEPESDSEPEPEPEPEPEHDSPLETPTDPQQFGKPSSQSGSLDADRPEDDRSEHTRTTDTKLTASGALEQSSSPLSSQPALESINGRPSTAEPDEVTVTNIGADQPLVIDVRATLILDMFLLLLADDVYDSRGRYLLRCLAEALDYPWIEVMRCERRVSRQLCLNDYAVDVTTATKDTAELAVKERAQKGKKKRMLIIGLATVGGGLVIGLSAGLLAPAIGAGIGATLGAIGVANTGAFFGSIGGTALITGAATLTGSSLAGRQITRRTRFAEQFEFVPCINENHTNLILTVPGWLGKADNGVFSFSTLDPLNGDHCSLLWEADALRRLGSSLRMIVGEVFSITLTQTLQHTVLPSLLGPLSIPMWLAKLGYVLDNPWSNGCELAQKAGPVVADLLLQRVQGQRPVTLVGYSIGARLIFYALLELANMNAYGLVEDVYLFGAPIIASDEEWRIAASVVGGRFVNAYSSKDWILGFFYRTTNLGRRSIAGMHPISGVNGLENIDVSAEVPGHNAYRDVIPLLLHDMGVPVTSTTLHDPNEKVGDSEDDRAMINELERAAELLEEHDKKKKKMWAQRWAFWNSNKQDKPDDASAHPPPSASPAAADVESEADAATRELAELGVSVKEVPSTLPALVLPRREPLGAYDNSGGTGGPGKLEVRGLVFGSAGDGQHRFFGSPLVEPYGDLVVHNSAIHVMLVADLTAKLLLNPYPLDNISRRATLSMLVDHSPWTVLFDSAGFAAQKYIFLLASASLVLYILWETVLVLCTLTAWNRRVLMYIAALGYLLVFTMLQPYDSNNRTLQMAVYASWIVGYVVFTLFLNAWGSIVEKLHSEPSLLRHHSIAHLGAAVVVSLSILLKLWAFAAESYQFMMIASGVIAYEVPAIIGLQTAFLAYLVWSFLRQTTVIAISRHTKKALHSVAVLCVVAIVGCTCIVTMGIVMASPARFTVTGYVAAIVLYKLGQCLILASIFAVLWVREHARRTRPPISEHEFYVEIESSCICPSRAAGSLHGLVDKGLVLGDASLVYNLAKSKDYLNDQRLLTSDSLARIDSGDVLVLKKFSSAKASKIVAQLAKLLACKVQPGDRNRRLFTANFKSIVQDLDASDLNFKQIVALIYLSSLNDEFRLVAIRFGSTKPTHLHLYRVANMVCEHTDAIMASSDQGSSVFAGSSQNSVVCQYCSKSGHTADKCYAIANLKKEQKADDSSSSGSNSSKQPQAKTKKNIFSVKIGGISVLAAHAASSLLDRSDAWLLDSSANASSCNS</sequence>
<protein>
    <recommendedName>
        <fullName evidence="11">DUF726-domain-containing protein</fullName>
    </recommendedName>
</protein>
<feature type="compositionally biased region" description="Low complexity" evidence="7">
    <location>
        <begin position="398"/>
        <end position="408"/>
    </location>
</feature>
<feature type="compositionally biased region" description="Low complexity" evidence="7">
    <location>
        <begin position="508"/>
        <end position="524"/>
    </location>
</feature>
<feature type="region of interest" description="Disordered" evidence="7">
    <location>
        <begin position="1641"/>
        <end position="1660"/>
    </location>
</feature>
<evidence type="ECO:0000256" key="5">
    <source>
        <dbReference type="ARBA" id="ARBA00023136"/>
    </source>
</evidence>
<feature type="transmembrane region" description="Helical" evidence="8">
    <location>
        <begin position="1309"/>
        <end position="1337"/>
    </location>
</feature>
<feature type="compositionally biased region" description="Low complexity" evidence="7">
    <location>
        <begin position="245"/>
        <end position="257"/>
    </location>
</feature>
<dbReference type="Pfam" id="PF05277">
    <property type="entry name" value="DUF726"/>
    <property type="match status" value="1"/>
</dbReference>
<reference evidence="9" key="1">
    <citation type="submission" date="2022-07" db="EMBL/GenBank/DDBJ databases">
        <title>Phylogenomic reconstructions and comparative analyses of Kickxellomycotina fungi.</title>
        <authorList>
            <person name="Reynolds N.K."/>
            <person name="Stajich J.E."/>
            <person name="Barry K."/>
            <person name="Grigoriev I.V."/>
            <person name="Crous P."/>
            <person name="Smith M.E."/>
        </authorList>
    </citation>
    <scope>NUCLEOTIDE SEQUENCE</scope>
    <source>
        <strain evidence="9">CBS 109367</strain>
    </source>
</reference>
<evidence type="ECO:0000256" key="1">
    <source>
        <dbReference type="ARBA" id="ARBA00004141"/>
    </source>
</evidence>
<dbReference type="PANTHER" id="PTHR17920">
    <property type="entry name" value="TRANSMEMBRANE AND COILED-COIL DOMAIN-CONTAINING PROTEIN 4 TMCO4"/>
    <property type="match status" value="1"/>
</dbReference>
<feature type="compositionally biased region" description="Basic and acidic residues" evidence="7">
    <location>
        <begin position="196"/>
        <end position="216"/>
    </location>
</feature>
<feature type="transmembrane region" description="Helical" evidence="8">
    <location>
        <begin position="678"/>
        <end position="702"/>
    </location>
</feature>
<feature type="region of interest" description="Disordered" evidence="7">
    <location>
        <begin position="398"/>
        <end position="426"/>
    </location>
</feature>
<feature type="transmembrane region" description="Helical" evidence="8">
    <location>
        <begin position="1246"/>
        <end position="1264"/>
    </location>
</feature>
<evidence type="ECO:0000256" key="6">
    <source>
        <dbReference type="SAM" id="Coils"/>
    </source>
</evidence>
<evidence type="ECO:0000256" key="8">
    <source>
        <dbReference type="SAM" id="Phobius"/>
    </source>
</evidence>
<feature type="compositionally biased region" description="Polar residues" evidence="7">
    <location>
        <begin position="219"/>
        <end position="244"/>
    </location>
</feature>
<keyword evidence="10" id="KW-1185">Reference proteome</keyword>
<feature type="transmembrane region" description="Helical" evidence="8">
    <location>
        <begin position="1358"/>
        <end position="1379"/>
    </location>
</feature>
<comment type="subcellular location">
    <subcellularLocation>
        <location evidence="1">Membrane</location>
        <topology evidence="1">Multi-pass membrane protein</topology>
    </subcellularLocation>
</comment>
<evidence type="ECO:0000256" key="3">
    <source>
        <dbReference type="ARBA" id="ARBA00022692"/>
    </source>
</evidence>
<feature type="region of interest" description="Disordered" evidence="7">
    <location>
        <begin position="98"/>
        <end position="258"/>
    </location>
</feature>
<feature type="region of interest" description="Disordered" evidence="7">
    <location>
        <begin position="1023"/>
        <end position="1052"/>
    </location>
</feature>
<name>A0A9W8GMC0_9FUNG</name>
<evidence type="ECO:0000256" key="2">
    <source>
        <dbReference type="ARBA" id="ARBA00009824"/>
    </source>
</evidence>
<keyword evidence="4 8" id="KW-1133">Transmembrane helix</keyword>
<comment type="similarity">
    <text evidence="2">Belongs to the TMCO4 family.</text>
</comment>
<dbReference type="PANTHER" id="PTHR17920:SF3">
    <property type="entry name" value="TRANSMEMBRANE AND COILED-COIL DOMAIN-CONTAINING PROTEIN 4"/>
    <property type="match status" value="1"/>
</dbReference>
<feature type="transmembrane region" description="Helical" evidence="8">
    <location>
        <begin position="1184"/>
        <end position="1208"/>
    </location>
</feature>
<feature type="coiled-coil region" evidence="6">
    <location>
        <begin position="985"/>
        <end position="1012"/>
    </location>
</feature>
<feature type="region of interest" description="Disordered" evidence="7">
    <location>
        <begin position="1"/>
        <end position="33"/>
    </location>
</feature>
<dbReference type="InterPro" id="IPR029058">
    <property type="entry name" value="AB_hydrolase_fold"/>
</dbReference>
<feature type="transmembrane region" description="Helical" evidence="8">
    <location>
        <begin position="1285"/>
        <end position="1303"/>
    </location>
</feature>
<keyword evidence="6" id="KW-0175">Coiled coil</keyword>
<keyword evidence="3 8" id="KW-0812">Transmembrane</keyword>
<dbReference type="InterPro" id="IPR007941">
    <property type="entry name" value="DUF726"/>
</dbReference>
<dbReference type="EMBL" id="JANBTX010000019">
    <property type="protein sequence ID" value="KAJ2689836.1"/>
    <property type="molecule type" value="Genomic_DNA"/>
</dbReference>
<evidence type="ECO:0000256" key="4">
    <source>
        <dbReference type="ARBA" id="ARBA00022989"/>
    </source>
</evidence>
<feature type="compositionally biased region" description="Basic and acidic residues" evidence="7">
    <location>
        <begin position="484"/>
        <end position="500"/>
    </location>
</feature>
<proteinExistence type="inferred from homology"/>
<feature type="compositionally biased region" description="Polar residues" evidence="7">
    <location>
        <begin position="468"/>
        <end position="482"/>
    </location>
</feature>
<feature type="compositionally biased region" description="Acidic residues" evidence="7">
    <location>
        <begin position="444"/>
        <end position="456"/>
    </location>
</feature>
<feature type="transmembrane region" description="Helical" evidence="8">
    <location>
        <begin position="637"/>
        <end position="658"/>
    </location>
</feature>
<dbReference type="SUPFAM" id="SSF53474">
    <property type="entry name" value="alpha/beta-Hydrolases"/>
    <property type="match status" value="1"/>
</dbReference>
<feature type="compositionally biased region" description="Polar residues" evidence="7">
    <location>
        <begin position="7"/>
        <end position="33"/>
    </location>
</feature>
<dbReference type="Proteomes" id="UP001151516">
    <property type="component" value="Unassembled WGS sequence"/>
</dbReference>
<dbReference type="GO" id="GO:0016020">
    <property type="term" value="C:membrane"/>
    <property type="evidence" value="ECO:0007669"/>
    <property type="project" value="UniProtKB-SubCell"/>
</dbReference>
<evidence type="ECO:0000313" key="10">
    <source>
        <dbReference type="Proteomes" id="UP001151516"/>
    </source>
</evidence>
<evidence type="ECO:0008006" key="11">
    <source>
        <dbReference type="Google" id="ProtNLM"/>
    </source>
</evidence>